<dbReference type="Proteomes" id="UP001497497">
    <property type="component" value="Unassembled WGS sequence"/>
</dbReference>
<dbReference type="PROSITE" id="PS00720">
    <property type="entry name" value="RASGEF"/>
    <property type="match status" value="1"/>
</dbReference>
<evidence type="ECO:0000256" key="4">
    <source>
        <dbReference type="SAM" id="MobiDB-lite"/>
    </source>
</evidence>
<dbReference type="PANTHER" id="PTHR23113">
    <property type="entry name" value="GUANINE NUCLEOTIDE EXCHANGE FACTOR"/>
    <property type="match status" value="1"/>
</dbReference>
<dbReference type="PANTHER" id="PTHR23113:SF356">
    <property type="entry name" value="FI05912P-RELATED"/>
    <property type="match status" value="1"/>
</dbReference>
<evidence type="ECO:0000256" key="1">
    <source>
        <dbReference type="ARBA" id="ARBA00022658"/>
    </source>
</evidence>
<dbReference type="Pfam" id="PF00618">
    <property type="entry name" value="RasGEF_N"/>
    <property type="match status" value="1"/>
</dbReference>
<dbReference type="InterPro" id="IPR036964">
    <property type="entry name" value="RASGEF_cat_dom_sf"/>
</dbReference>
<dbReference type="Pfam" id="PF00617">
    <property type="entry name" value="RasGEF"/>
    <property type="match status" value="1"/>
</dbReference>
<dbReference type="EMBL" id="CAXITT010000032">
    <property type="protein sequence ID" value="CAL1528441.1"/>
    <property type="molecule type" value="Genomic_DNA"/>
</dbReference>
<evidence type="ECO:0000313" key="7">
    <source>
        <dbReference type="EMBL" id="CAL1528441.1"/>
    </source>
</evidence>
<dbReference type="PROSITE" id="PS50009">
    <property type="entry name" value="RASGEF_CAT"/>
    <property type="match status" value="1"/>
</dbReference>
<dbReference type="SUPFAM" id="SSF48366">
    <property type="entry name" value="Ras GEF"/>
    <property type="match status" value="1"/>
</dbReference>
<evidence type="ECO:0000259" key="6">
    <source>
        <dbReference type="PROSITE" id="PS50212"/>
    </source>
</evidence>
<feature type="coiled-coil region" evidence="3">
    <location>
        <begin position="362"/>
        <end position="389"/>
    </location>
</feature>
<feature type="region of interest" description="Disordered" evidence="4">
    <location>
        <begin position="1"/>
        <end position="54"/>
    </location>
</feature>
<organism evidence="7 8">
    <name type="scientific">Lymnaea stagnalis</name>
    <name type="common">Great pond snail</name>
    <name type="synonym">Helix stagnalis</name>
    <dbReference type="NCBI Taxonomy" id="6523"/>
    <lineage>
        <taxon>Eukaryota</taxon>
        <taxon>Metazoa</taxon>
        <taxon>Spiralia</taxon>
        <taxon>Lophotrochozoa</taxon>
        <taxon>Mollusca</taxon>
        <taxon>Gastropoda</taxon>
        <taxon>Heterobranchia</taxon>
        <taxon>Euthyneura</taxon>
        <taxon>Panpulmonata</taxon>
        <taxon>Hygrophila</taxon>
        <taxon>Lymnaeoidea</taxon>
        <taxon>Lymnaeidae</taxon>
        <taxon>Lymnaea</taxon>
    </lineage>
</organism>
<feature type="compositionally biased region" description="Low complexity" evidence="4">
    <location>
        <begin position="1"/>
        <end position="34"/>
    </location>
</feature>
<dbReference type="Gene3D" id="1.10.840.10">
    <property type="entry name" value="Ras guanine-nucleotide exchange factors catalytic domain"/>
    <property type="match status" value="1"/>
</dbReference>
<feature type="region of interest" description="Disordered" evidence="4">
    <location>
        <begin position="155"/>
        <end position="198"/>
    </location>
</feature>
<feature type="compositionally biased region" description="Polar residues" evidence="4">
    <location>
        <begin position="179"/>
        <end position="189"/>
    </location>
</feature>
<sequence length="671" mass="76975">MPYASDDSLSSSSASSLETPQSSDDSMTLSSTDSFCHSDDGQFPPVKMRHSQPHGCYKHRRHETMGYKDGKSGADIVELSSVQMEVTIRLLEGEKRRLMLLKHNLEMCLSHSNPSKEEIEMLKENIIRIELKCKNLDEEYRVECKDALLRRINTGKRSSRSQPAIGVKQTPKSRPTIFGTVTPQQCPSQSKRKNRESVGPQMLTLSQMFGSGSGYVATDNNNHGDVVDGDRDALIFQNGNLHSGPLDALIQHLVPTSEYYPDRTYTFAFLLSSRLFIRPHDLLAEVFKLCVLQQNLSQDNVDKTRLGQFGPHIVNLLSEWTEMFPYDFRDERMMKQLRDITQRIIAIYPDLRKDINNLSYNLVTKLTNLKSYEETLNKVEAEERQKAQTQVVATTDVMDMCQSPLVLAQQLTHIELERLSMIGPEEFVQAFTKERLNSDVINIQDIKTTHNLESYVQWFNRLSYLVASEITSHIKKKNRVKMIEYFIDVAKECINIGNFNSLMAIIAGMNLSPVTRLKKTWAKVNRDKLKILEHQMDPSNNFGSYRSCLKAAMWRSEGAAEEREKIVIPFFSLFVKDLYFLNEGCSSRQEDGTVNFQKCWQMAKQISDLIAWQQVECPFERNNAVINYVLTTPIYKESMLSLASYECETAETSYDRERYKQIKSQTSMSSL</sequence>
<dbReference type="GO" id="GO:0005085">
    <property type="term" value="F:guanyl-nucleotide exchange factor activity"/>
    <property type="evidence" value="ECO:0007669"/>
    <property type="project" value="UniProtKB-KW"/>
</dbReference>
<dbReference type="InterPro" id="IPR023578">
    <property type="entry name" value="Ras_GEF_dom_sf"/>
</dbReference>
<protein>
    <submittedName>
        <fullName evidence="7">Uncharacterized protein</fullName>
    </submittedName>
</protein>
<dbReference type="InterPro" id="IPR008937">
    <property type="entry name" value="Ras-like_GEF"/>
</dbReference>
<dbReference type="InterPro" id="IPR019804">
    <property type="entry name" value="Ras_G-nucl-exch_fac_CS"/>
</dbReference>
<dbReference type="InterPro" id="IPR000651">
    <property type="entry name" value="Ras-like_Gua-exchang_fac_N"/>
</dbReference>
<evidence type="ECO:0000256" key="2">
    <source>
        <dbReference type="PROSITE-ProRule" id="PRU00168"/>
    </source>
</evidence>
<dbReference type="Gene3D" id="1.20.870.10">
    <property type="entry name" value="Son of sevenless (SoS) protein Chain: S domain 1"/>
    <property type="match status" value="1"/>
</dbReference>
<evidence type="ECO:0000259" key="5">
    <source>
        <dbReference type="PROSITE" id="PS50009"/>
    </source>
</evidence>
<dbReference type="GO" id="GO:0005886">
    <property type="term" value="C:plasma membrane"/>
    <property type="evidence" value="ECO:0007669"/>
    <property type="project" value="TreeGrafter"/>
</dbReference>
<dbReference type="SMART" id="SM00147">
    <property type="entry name" value="RasGEF"/>
    <property type="match status" value="1"/>
</dbReference>
<evidence type="ECO:0000256" key="3">
    <source>
        <dbReference type="SAM" id="Coils"/>
    </source>
</evidence>
<name>A0AAV2H8H9_LYMST</name>
<keyword evidence="1 2" id="KW-0344">Guanine-nucleotide releasing factor</keyword>
<reference evidence="7 8" key="1">
    <citation type="submission" date="2024-04" db="EMBL/GenBank/DDBJ databases">
        <authorList>
            <consortium name="Genoscope - CEA"/>
            <person name="William W."/>
        </authorList>
    </citation>
    <scope>NUCLEOTIDE SEQUENCE [LARGE SCALE GENOMIC DNA]</scope>
</reference>
<dbReference type="InterPro" id="IPR001895">
    <property type="entry name" value="RASGEF_cat_dom"/>
</dbReference>
<dbReference type="CDD" id="cd06224">
    <property type="entry name" value="REM"/>
    <property type="match status" value="1"/>
</dbReference>
<dbReference type="AlphaFoldDB" id="A0AAV2H8H9"/>
<dbReference type="PROSITE" id="PS50212">
    <property type="entry name" value="RASGEF_NTER"/>
    <property type="match status" value="1"/>
</dbReference>
<evidence type="ECO:0000313" key="8">
    <source>
        <dbReference type="Proteomes" id="UP001497497"/>
    </source>
</evidence>
<accession>A0AAV2H8H9</accession>
<dbReference type="CDD" id="cd00155">
    <property type="entry name" value="RasGEF"/>
    <property type="match status" value="1"/>
</dbReference>
<keyword evidence="8" id="KW-1185">Reference proteome</keyword>
<keyword evidence="3" id="KW-0175">Coiled coil</keyword>
<dbReference type="GO" id="GO:0007265">
    <property type="term" value="P:Ras protein signal transduction"/>
    <property type="evidence" value="ECO:0007669"/>
    <property type="project" value="TreeGrafter"/>
</dbReference>
<feature type="domain" description="N-terminal Ras-GEF" evidence="6">
    <location>
        <begin position="237"/>
        <end position="367"/>
    </location>
</feature>
<feature type="domain" description="Ras-GEF" evidence="5">
    <location>
        <begin position="403"/>
        <end position="650"/>
    </location>
</feature>
<gene>
    <name evidence="7" type="ORF">GSLYS_00002611001</name>
</gene>
<comment type="caution">
    <text evidence="7">The sequence shown here is derived from an EMBL/GenBank/DDBJ whole genome shotgun (WGS) entry which is preliminary data.</text>
</comment>
<proteinExistence type="predicted"/>